<dbReference type="InterPro" id="IPR018337">
    <property type="entry name" value="Cell_wall/Cho-bd_repeat"/>
</dbReference>
<keyword evidence="10" id="KW-0732">Signal</keyword>
<keyword evidence="3" id="KW-0677">Repeat</keyword>
<dbReference type="SUPFAM" id="SSF141523">
    <property type="entry name" value="L,D-transpeptidase catalytic domain-like"/>
    <property type="match status" value="1"/>
</dbReference>
<dbReference type="GO" id="GO:0071972">
    <property type="term" value="F:peptidoglycan L,D-transpeptidase activity"/>
    <property type="evidence" value="ECO:0007669"/>
    <property type="project" value="TreeGrafter"/>
</dbReference>
<protein>
    <submittedName>
        <fullName evidence="12">L,D-transpeptidase</fullName>
    </submittedName>
</protein>
<dbReference type="GO" id="GO:0016740">
    <property type="term" value="F:transferase activity"/>
    <property type="evidence" value="ECO:0007669"/>
    <property type="project" value="UniProtKB-KW"/>
</dbReference>
<evidence type="ECO:0000256" key="9">
    <source>
        <dbReference type="SAM" id="MobiDB-lite"/>
    </source>
</evidence>
<evidence type="ECO:0000256" key="4">
    <source>
        <dbReference type="ARBA" id="ARBA00022960"/>
    </source>
</evidence>
<dbReference type="Gene3D" id="2.40.440.10">
    <property type="entry name" value="L,D-transpeptidase catalytic domain-like"/>
    <property type="match status" value="1"/>
</dbReference>
<keyword evidence="2" id="KW-0808">Transferase</keyword>
<dbReference type="SUPFAM" id="SSF69360">
    <property type="entry name" value="Cell wall binding repeat"/>
    <property type="match status" value="2"/>
</dbReference>
<evidence type="ECO:0000313" key="12">
    <source>
        <dbReference type="EMBL" id="RGB79060.1"/>
    </source>
</evidence>
<dbReference type="PROSITE" id="PS51170">
    <property type="entry name" value="CW"/>
    <property type="match status" value="3"/>
</dbReference>
<keyword evidence="6 8" id="KW-0961">Cell wall biogenesis/degradation</keyword>
<dbReference type="UniPathway" id="UPA00219"/>
<dbReference type="RefSeq" id="WP_015513224.1">
    <property type="nucleotide sequence ID" value="NZ_JAQCWV010000010.1"/>
</dbReference>
<feature type="repeat" description="Cell wall-binding" evidence="7">
    <location>
        <begin position="117"/>
        <end position="136"/>
    </location>
</feature>
<dbReference type="GO" id="GO:0008360">
    <property type="term" value="P:regulation of cell shape"/>
    <property type="evidence" value="ECO:0007669"/>
    <property type="project" value="UniProtKB-UniRule"/>
</dbReference>
<dbReference type="EMBL" id="QVEP01000025">
    <property type="protein sequence ID" value="RGB79060.1"/>
    <property type="molecule type" value="Genomic_DNA"/>
</dbReference>
<evidence type="ECO:0000256" key="10">
    <source>
        <dbReference type="SAM" id="SignalP"/>
    </source>
</evidence>
<evidence type="ECO:0000256" key="1">
    <source>
        <dbReference type="ARBA" id="ARBA00004752"/>
    </source>
</evidence>
<reference evidence="12 13" key="1">
    <citation type="submission" date="2018-08" db="EMBL/GenBank/DDBJ databases">
        <title>A genome reference for cultivated species of the human gut microbiota.</title>
        <authorList>
            <person name="Zou Y."/>
            <person name="Xue W."/>
            <person name="Luo G."/>
        </authorList>
    </citation>
    <scope>NUCLEOTIDE SEQUENCE [LARGE SCALE GENOMIC DNA]</scope>
    <source>
        <strain evidence="12 13">AF45-17</strain>
    </source>
</reference>
<dbReference type="PROSITE" id="PS52029">
    <property type="entry name" value="LD_TPASE"/>
    <property type="match status" value="1"/>
</dbReference>
<evidence type="ECO:0000256" key="8">
    <source>
        <dbReference type="PROSITE-ProRule" id="PRU01373"/>
    </source>
</evidence>
<dbReference type="Proteomes" id="UP000260773">
    <property type="component" value="Unassembled WGS sequence"/>
</dbReference>
<organism evidence="12 13">
    <name type="scientific">Coprococcus catus</name>
    <dbReference type="NCBI Taxonomy" id="116085"/>
    <lineage>
        <taxon>Bacteria</taxon>
        <taxon>Bacillati</taxon>
        <taxon>Bacillota</taxon>
        <taxon>Clostridia</taxon>
        <taxon>Lachnospirales</taxon>
        <taxon>Lachnospiraceae</taxon>
        <taxon>Coprococcus</taxon>
    </lineage>
</organism>
<dbReference type="GO" id="GO:0071555">
    <property type="term" value="P:cell wall organization"/>
    <property type="evidence" value="ECO:0007669"/>
    <property type="project" value="UniProtKB-UniRule"/>
</dbReference>
<dbReference type="Pfam" id="PF19127">
    <property type="entry name" value="Choline_bind_3"/>
    <property type="match status" value="4"/>
</dbReference>
<keyword evidence="5 8" id="KW-0573">Peptidoglycan synthesis</keyword>
<dbReference type="AlphaFoldDB" id="A0A3E2TMI0"/>
<dbReference type="Pfam" id="PF01473">
    <property type="entry name" value="Choline_bind_1"/>
    <property type="match status" value="2"/>
</dbReference>
<feature type="region of interest" description="Disordered" evidence="9">
    <location>
        <begin position="48"/>
        <end position="104"/>
    </location>
</feature>
<feature type="active site" description="Nucleophile" evidence="8">
    <location>
        <position position="563"/>
    </location>
</feature>
<evidence type="ECO:0000313" key="13">
    <source>
        <dbReference type="Proteomes" id="UP000260773"/>
    </source>
</evidence>
<evidence type="ECO:0000256" key="6">
    <source>
        <dbReference type="ARBA" id="ARBA00023316"/>
    </source>
</evidence>
<feature type="active site" description="Proton donor/acceptor" evidence="8">
    <location>
        <position position="534"/>
    </location>
</feature>
<feature type="signal peptide" evidence="10">
    <location>
        <begin position="1"/>
        <end position="27"/>
    </location>
</feature>
<gene>
    <name evidence="12" type="ORF">DW070_10590</name>
</gene>
<evidence type="ECO:0000256" key="3">
    <source>
        <dbReference type="ARBA" id="ARBA00022737"/>
    </source>
</evidence>
<feature type="chain" id="PRO_5017602841" evidence="10">
    <location>
        <begin position="28"/>
        <end position="627"/>
    </location>
</feature>
<sequence>MKKSSRWKTMILTGAFVLALNCGNVFASEAGMTGESNTEATIVEENGAADNVQNPADSQVVNDQNGNSYSVNSADVPESGDPAVEPTEPPADPPAEMKQGWQDEDGGRRYYIDNNYVVGEQNIDGSWYYFHENGMMATGLTEQSQNPGNLYDYGEDGKRLYGWQNVNGVQYYFHSETGIMLKSSECKIDGFWYYFDENGQFVAGRWINHHNADYYYDDQGHMYYGWKQEGDKNYYLNKGNGKKVIGEKKIDGFWYYFNENGEMATGWSQHNDHMYYYQANGQMTYGEAKIDGHWYYFKEKSGIMATGWSKHNNHTYYYQLNGWMTYGEKKIDGKWYYFHERTGVMATGWSKHNGHTYYYQSNGQMTYGEKKISGYWYYFKNKTGVMATGLTSHSGKKYYYQSNGRMKYGWQAVGSNAYYFEQKTGVMKPYTFKKSNGYWLAYDSNGKQVKDLRSAFNNASSYVIKVNKPMNAVTVYIQYGDGSYTVPLVAFICSTGADTPTGTFYTPDKWRWLRMMGPSWGQWVTQITGDYLFHSVYYNSANNNNTLSVSAYNNLGKQVSHGCIRLTAGDAKWIYDHCALETKVVIYSDRSTYGPLGRPTAYKLPSWHTWDPTDPNMYYKCQQRGCH</sequence>
<dbReference type="Pfam" id="PF03734">
    <property type="entry name" value="YkuD"/>
    <property type="match status" value="1"/>
</dbReference>
<feature type="compositionally biased region" description="Polar residues" evidence="9">
    <location>
        <begin position="51"/>
        <end position="73"/>
    </location>
</feature>
<evidence type="ECO:0000256" key="7">
    <source>
        <dbReference type="PROSITE-ProRule" id="PRU00591"/>
    </source>
</evidence>
<dbReference type="GO" id="GO:0018104">
    <property type="term" value="P:peptidoglycan-protein cross-linking"/>
    <property type="evidence" value="ECO:0007669"/>
    <property type="project" value="TreeGrafter"/>
</dbReference>
<dbReference type="Gene3D" id="2.10.270.10">
    <property type="entry name" value="Cholin Binding"/>
    <property type="match status" value="5"/>
</dbReference>
<dbReference type="PANTHER" id="PTHR30582:SF2">
    <property type="entry name" value="L,D-TRANSPEPTIDASE YCIB-RELATED"/>
    <property type="match status" value="1"/>
</dbReference>
<dbReference type="InterPro" id="IPR005490">
    <property type="entry name" value="LD_TPept_cat_dom"/>
</dbReference>
<feature type="repeat" description="Cell wall-binding" evidence="7">
    <location>
        <begin position="244"/>
        <end position="263"/>
    </location>
</feature>
<name>A0A3E2TMI0_9FIRM</name>
<proteinExistence type="predicted"/>
<accession>A0A3E2TMI0</accession>
<dbReference type="PANTHER" id="PTHR30582">
    <property type="entry name" value="L,D-TRANSPEPTIDASE"/>
    <property type="match status" value="1"/>
</dbReference>
<feature type="domain" description="L,D-TPase catalytic" evidence="11">
    <location>
        <begin position="462"/>
        <end position="587"/>
    </location>
</feature>
<keyword evidence="4 8" id="KW-0133">Cell shape</keyword>
<comment type="caution">
    <text evidence="12">The sequence shown here is derived from an EMBL/GenBank/DDBJ whole genome shotgun (WGS) entry which is preliminary data.</text>
</comment>
<dbReference type="InterPro" id="IPR050979">
    <property type="entry name" value="LD-transpeptidase"/>
</dbReference>
<feature type="repeat" description="Cell wall-binding" evidence="7">
    <location>
        <begin position="346"/>
        <end position="365"/>
    </location>
</feature>
<dbReference type="GO" id="GO:0005576">
    <property type="term" value="C:extracellular region"/>
    <property type="evidence" value="ECO:0007669"/>
    <property type="project" value="TreeGrafter"/>
</dbReference>
<comment type="pathway">
    <text evidence="1 8">Cell wall biogenesis; peptidoglycan biosynthesis.</text>
</comment>
<dbReference type="CDD" id="cd16913">
    <property type="entry name" value="YkuD_like"/>
    <property type="match status" value="1"/>
</dbReference>
<evidence type="ECO:0000259" key="11">
    <source>
        <dbReference type="PROSITE" id="PS52029"/>
    </source>
</evidence>
<evidence type="ECO:0000256" key="2">
    <source>
        <dbReference type="ARBA" id="ARBA00022679"/>
    </source>
</evidence>
<evidence type="ECO:0000256" key="5">
    <source>
        <dbReference type="ARBA" id="ARBA00022984"/>
    </source>
</evidence>
<dbReference type="InterPro" id="IPR038063">
    <property type="entry name" value="Transpep_catalytic_dom"/>
</dbReference>